<evidence type="ECO:0000256" key="2">
    <source>
        <dbReference type="ARBA" id="ARBA00004733"/>
    </source>
</evidence>
<evidence type="ECO:0000256" key="1">
    <source>
        <dbReference type="ARBA" id="ARBA00001933"/>
    </source>
</evidence>
<dbReference type="UniPathway" id="UPA00035">
    <property type="reaction ID" value="UER00044"/>
</dbReference>
<feature type="domain" description="Tryptophan synthase beta chain-like PALP" evidence="12">
    <location>
        <begin position="70"/>
        <end position="393"/>
    </location>
</feature>
<dbReference type="Proteomes" id="UP000004836">
    <property type="component" value="Unassembled WGS sequence"/>
</dbReference>
<evidence type="ECO:0000259" key="12">
    <source>
        <dbReference type="Pfam" id="PF00291"/>
    </source>
</evidence>
<comment type="pathway">
    <text evidence="2 11">Amino-acid biosynthesis; L-tryptophan biosynthesis; L-tryptophan from chorismate: step 5/5.</text>
</comment>
<dbReference type="InterPro" id="IPR023026">
    <property type="entry name" value="Trp_synth_beta/beta-like"/>
</dbReference>
<accession>J9A3L3</accession>
<feature type="modified residue" description="N6-(pyridoxal phosphate)lysine" evidence="11">
    <location>
        <position position="104"/>
    </location>
</feature>
<dbReference type="FunFam" id="3.40.50.1100:FF:000001">
    <property type="entry name" value="Tryptophan synthase beta chain"/>
    <property type="match status" value="1"/>
</dbReference>
<evidence type="ECO:0000256" key="4">
    <source>
        <dbReference type="ARBA" id="ARBA00011270"/>
    </source>
</evidence>
<evidence type="ECO:0000256" key="9">
    <source>
        <dbReference type="ARBA" id="ARBA00023239"/>
    </source>
</evidence>
<protein>
    <recommendedName>
        <fullName evidence="11">Tryptophan synthase beta chain</fullName>
        <ecNumber evidence="11">4.2.1.20</ecNumber>
    </recommendedName>
</protein>
<dbReference type="GO" id="GO:0004834">
    <property type="term" value="F:tryptophan synthase activity"/>
    <property type="evidence" value="ECO:0007669"/>
    <property type="project" value="UniProtKB-UniRule"/>
</dbReference>
<dbReference type="EMBL" id="ALYF01000003">
    <property type="protein sequence ID" value="EJW20945.1"/>
    <property type="molecule type" value="Genomic_DNA"/>
</dbReference>
<dbReference type="eggNOG" id="COG0133">
    <property type="taxonomic scope" value="Bacteria"/>
</dbReference>
<name>J9A3L3_9PROT</name>
<keyword evidence="7 11" id="KW-0663">Pyridoxal phosphate</keyword>
<evidence type="ECO:0000256" key="10">
    <source>
        <dbReference type="ARBA" id="ARBA00049047"/>
    </source>
</evidence>
<evidence type="ECO:0000313" key="13">
    <source>
        <dbReference type="EMBL" id="EJW20945.1"/>
    </source>
</evidence>
<dbReference type="AlphaFoldDB" id="J9A3L3"/>
<evidence type="ECO:0000256" key="7">
    <source>
        <dbReference type="ARBA" id="ARBA00022898"/>
    </source>
</evidence>
<keyword evidence="9 11" id="KW-0456">Lyase</keyword>
<dbReference type="PATRIC" id="fig|1220535.3.peg.738"/>
<sequence>MSEATSEANSKANSYTTGPDENGRFGIFGGRFVAETLMPLILDLEKAYGAAQQDPTFLDQLQDLQTHYVGRPSPLYFAERLTEHYGGAKIYLKRDELNHTGSHKINNCLGQILLAKRMGKRRIIAETGAGQHGVAVATVAARFGLPCTVFMGATDIERQKPNVFRMKLLGAEIMPVTSGAGTLKDAMNEALRDWVTNVDSTFYIIGTVAGPHPYPAMVRDFQSIIGKETKEQMLEREGRLPDTLCACIGGGSNAMGLFYPFLDDESVNIIGVEAGGHGLDTAEHAASLAGGKPGVLHGNRTYLLQDDDGQITEGHSISAGLDYPGIGPEHAYLKDTGRVSYVSATDKEALEAFQLCTKLEGIIPALEPSHALSHVGKIAPDLPNDHLLVMNMCGRGDKDVFSVAEHLNVDIG</sequence>
<dbReference type="PIRSF" id="PIRSF001413">
    <property type="entry name" value="Trp_syn_beta"/>
    <property type="match status" value="1"/>
</dbReference>
<dbReference type="InterPro" id="IPR006653">
    <property type="entry name" value="Trp_synth_b_CS"/>
</dbReference>
<keyword evidence="8 11" id="KW-0057">Aromatic amino acid biosynthesis</keyword>
<dbReference type="PANTHER" id="PTHR48077">
    <property type="entry name" value="TRYPTOPHAN SYNTHASE-RELATED"/>
    <property type="match status" value="1"/>
</dbReference>
<evidence type="ECO:0000256" key="8">
    <source>
        <dbReference type="ARBA" id="ARBA00023141"/>
    </source>
</evidence>
<dbReference type="CDD" id="cd06446">
    <property type="entry name" value="Trp-synth_B"/>
    <property type="match status" value="1"/>
</dbReference>
<evidence type="ECO:0000256" key="5">
    <source>
        <dbReference type="ARBA" id="ARBA00022605"/>
    </source>
</evidence>
<comment type="catalytic activity">
    <reaction evidence="10 11">
        <text>(1S,2R)-1-C-(indol-3-yl)glycerol 3-phosphate + L-serine = D-glyceraldehyde 3-phosphate + L-tryptophan + H2O</text>
        <dbReference type="Rhea" id="RHEA:10532"/>
        <dbReference type="ChEBI" id="CHEBI:15377"/>
        <dbReference type="ChEBI" id="CHEBI:33384"/>
        <dbReference type="ChEBI" id="CHEBI:57912"/>
        <dbReference type="ChEBI" id="CHEBI:58866"/>
        <dbReference type="ChEBI" id="CHEBI:59776"/>
        <dbReference type="EC" id="4.2.1.20"/>
    </reaction>
</comment>
<dbReference type="OrthoDB" id="9766131at2"/>
<dbReference type="FunFam" id="3.40.50.1100:FF:000004">
    <property type="entry name" value="Tryptophan synthase beta chain"/>
    <property type="match status" value="1"/>
</dbReference>
<evidence type="ECO:0000256" key="11">
    <source>
        <dbReference type="HAMAP-Rule" id="MF_00133"/>
    </source>
</evidence>
<dbReference type="NCBIfam" id="TIGR00263">
    <property type="entry name" value="trpB"/>
    <property type="match status" value="1"/>
</dbReference>
<dbReference type="Gene3D" id="3.40.50.1100">
    <property type="match status" value="2"/>
</dbReference>
<gene>
    <name evidence="11" type="primary">trpB</name>
    <name evidence="13" type="ORF">IMCC14465_07410</name>
</gene>
<dbReference type="Pfam" id="PF00291">
    <property type="entry name" value="PALP"/>
    <property type="match status" value="1"/>
</dbReference>
<proteinExistence type="inferred from homology"/>
<comment type="similarity">
    <text evidence="3 11">Belongs to the TrpB family.</text>
</comment>
<dbReference type="PROSITE" id="PS00168">
    <property type="entry name" value="TRP_SYNTHASE_BETA"/>
    <property type="match status" value="1"/>
</dbReference>
<dbReference type="SUPFAM" id="SSF53686">
    <property type="entry name" value="Tryptophan synthase beta subunit-like PLP-dependent enzymes"/>
    <property type="match status" value="1"/>
</dbReference>
<comment type="caution">
    <text evidence="13">The sequence shown here is derived from an EMBL/GenBank/DDBJ whole genome shotgun (WGS) entry which is preliminary data.</text>
</comment>
<keyword evidence="5 11" id="KW-0028">Amino-acid biosynthesis</keyword>
<dbReference type="InterPro" id="IPR001926">
    <property type="entry name" value="TrpB-like_PALP"/>
</dbReference>
<keyword evidence="14" id="KW-1185">Reference proteome</keyword>
<evidence type="ECO:0000256" key="6">
    <source>
        <dbReference type="ARBA" id="ARBA00022822"/>
    </source>
</evidence>
<dbReference type="STRING" id="1220535.IMCC14465_07410"/>
<evidence type="ECO:0000313" key="14">
    <source>
        <dbReference type="Proteomes" id="UP000004836"/>
    </source>
</evidence>
<dbReference type="InterPro" id="IPR036052">
    <property type="entry name" value="TrpB-like_PALP_sf"/>
</dbReference>
<dbReference type="EC" id="4.2.1.20" evidence="11"/>
<comment type="function">
    <text evidence="11">The beta subunit is responsible for the synthesis of L-tryptophan from indole and L-serine.</text>
</comment>
<dbReference type="InterPro" id="IPR006654">
    <property type="entry name" value="Trp_synth_beta"/>
</dbReference>
<keyword evidence="6 11" id="KW-0822">Tryptophan biosynthesis</keyword>
<comment type="subunit">
    <text evidence="4 11">Tetramer of two alpha and two beta chains.</text>
</comment>
<dbReference type="HAMAP" id="MF_00133">
    <property type="entry name" value="Trp_synth_beta"/>
    <property type="match status" value="1"/>
</dbReference>
<evidence type="ECO:0000256" key="3">
    <source>
        <dbReference type="ARBA" id="ARBA00009982"/>
    </source>
</evidence>
<organism evidence="13 14">
    <name type="scientific">alpha proteobacterium IMCC14465</name>
    <dbReference type="NCBI Taxonomy" id="1220535"/>
    <lineage>
        <taxon>Bacteria</taxon>
        <taxon>Pseudomonadati</taxon>
        <taxon>Pseudomonadota</taxon>
        <taxon>Alphaproteobacteria</taxon>
        <taxon>PS1 clade</taxon>
    </lineage>
</organism>
<comment type="cofactor">
    <cofactor evidence="1 11">
        <name>pyridoxal 5'-phosphate</name>
        <dbReference type="ChEBI" id="CHEBI:597326"/>
    </cofactor>
</comment>
<dbReference type="GO" id="GO:0005737">
    <property type="term" value="C:cytoplasm"/>
    <property type="evidence" value="ECO:0007669"/>
    <property type="project" value="TreeGrafter"/>
</dbReference>
<reference evidence="13 14" key="1">
    <citation type="journal article" date="2012" name="J. Bacteriol.">
        <title>Genome Sequence of Strain IMCC14465, Isolated from the East Sea, Belonging to the PS1 Clade of Alphaproteobacteria.</title>
        <authorList>
            <person name="Yang S.J."/>
            <person name="Kang I."/>
            <person name="Cho J.C."/>
        </authorList>
    </citation>
    <scope>NUCLEOTIDE SEQUENCE [LARGE SCALE GENOMIC DNA]</scope>
    <source>
        <strain evidence="13 14">IMCC14465</strain>
    </source>
</reference>
<dbReference type="PANTHER" id="PTHR48077:SF3">
    <property type="entry name" value="TRYPTOPHAN SYNTHASE"/>
    <property type="match status" value="1"/>
</dbReference>